<comment type="caution">
    <text evidence="5">The sequence shown here is derived from an EMBL/GenBank/DDBJ whole genome shotgun (WGS) entry which is preliminary data.</text>
</comment>
<dbReference type="PROSITE" id="PS00041">
    <property type="entry name" value="HTH_ARAC_FAMILY_1"/>
    <property type="match status" value="1"/>
</dbReference>
<proteinExistence type="predicted"/>
<dbReference type="Gene3D" id="1.10.10.60">
    <property type="entry name" value="Homeodomain-like"/>
    <property type="match status" value="1"/>
</dbReference>
<dbReference type="InterPro" id="IPR018062">
    <property type="entry name" value="HTH_AraC-typ_CS"/>
</dbReference>
<dbReference type="PROSITE" id="PS01124">
    <property type="entry name" value="HTH_ARAC_FAMILY_2"/>
    <property type="match status" value="1"/>
</dbReference>
<dbReference type="GO" id="GO:0003700">
    <property type="term" value="F:DNA-binding transcription factor activity"/>
    <property type="evidence" value="ECO:0007669"/>
    <property type="project" value="InterPro"/>
</dbReference>
<dbReference type="SUPFAM" id="SSF46689">
    <property type="entry name" value="Homeodomain-like"/>
    <property type="match status" value="1"/>
</dbReference>
<evidence type="ECO:0000259" key="4">
    <source>
        <dbReference type="PROSITE" id="PS01124"/>
    </source>
</evidence>
<dbReference type="InterPro" id="IPR050204">
    <property type="entry name" value="AraC_XylS_family_regulators"/>
</dbReference>
<dbReference type="InterPro" id="IPR018060">
    <property type="entry name" value="HTH_AraC"/>
</dbReference>
<keyword evidence="2" id="KW-0238">DNA-binding</keyword>
<dbReference type="PANTHER" id="PTHR46796">
    <property type="entry name" value="HTH-TYPE TRANSCRIPTIONAL ACTIVATOR RHAS-RELATED"/>
    <property type="match status" value="1"/>
</dbReference>
<dbReference type="GO" id="GO:0043565">
    <property type="term" value="F:sequence-specific DNA binding"/>
    <property type="evidence" value="ECO:0007669"/>
    <property type="project" value="InterPro"/>
</dbReference>
<evidence type="ECO:0000256" key="3">
    <source>
        <dbReference type="ARBA" id="ARBA00023163"/>
    </source>
</evidence>
<evidence type="ECO:0000256" key="2">
    <source>
        <dbReference type="ARBA" id="ARBA00023125"/>
    </source>
</evidence>
<dbReference type="PANTHER" id="PTHR46796:SF12">
    <property type="entry name" value="HTH-TYPE DNA-BINDING TRANSCRIPTIONAL ACTIVATOR EUTR"/>
    <property type="match status" value="1"/>
</dbReference>
<feature type="domain" description="HTH araC/xylS-type" evidence="4">
    <location>
        <begin position="287"/>
        <end position="387"/>
    </location>
</feature>
<keyword evidence="1" id="KW-0805">Transcription regulation</keyword>
<accession>A0AA90YZG0</accession>
<sequence length="389" mass="43103">MTDAPAQITAGVLVALETSPRALIGHRPQEAVVGPWWRGLEFLLTLDSPRFEFATLPVKCQALGMDHIKNSPNSQKGVPSVSDGVTPTAVLNFEHPNKIGEITPWEIDFRQLDPGRLSTSIRARSGRSVSALSIAMNQRVHQRGVSPKGWMTFGIPSNGAVDKWQAKDVTDNAFLSFGDSDGFDGISTAGFTGNVISFQTQRLENFAESCGFHLARYNPDAHRLRSKAGLASMANLEGRVAGLLNSVDAQWSEAAEQALMLEALVILTDDEAHFDRSQAGTRRRALDRATDLMVANLEDPISIEEICKESGASWRTLDRAFKEQFGQSPKSYYMRLRLNRVREDLLSGSFSGRITDAANRLGFWHMGQFARDYRLFFRELPSETRGVQK</sequence>
<name>A0AA90YZG0_9RHOB</name>
<dbReference type="Proteomes" id="UP000597886">
    <property type="component" value="Unassembled WGS sequence"/>
</dbReference>
<evidence type="ECO:0000256" key="1">
    <source>
        <dbReference type="ARBA" id="ARBA00023015"/>
    </source>
</evidence>
<gene>
    <name evidence="5" type="ORF">GS634_06850</name>
</gene>
<dbReference type="AlphaFoldDB" id="A0AA90YZG0"/>
<dbReference type="SMART" id="SM00342">
    <property type="entry name" value="HTH_ARAC"/>
    <property type="match status" value="1"/>
</dbReference>
<organism evidence="5 6">
    <name type="scientific">Ruegeria atlantica</name>
    <dbReference type="NCBI Taxonomy" id="81569"/>
    <lineage>
        <taxon>Bacteria</taxon>
        <taxon>Pseudomonadati</taxon>
        <taxon>Pseudomonadota</taxon>
        <taxon>Alphaproteobacteria</taxon>
        <taxon>Rhodobacterales</taxon>
        <taxon>Roseobacteraceae</taxon>
        <taxon>Ruegeria</taxon>
    </lineage>
</organism>
<evidence type="ECO:0000313" key="6">
    <source>
        <dbReference type="Proteomes" id="UP000597886"/>
    </source>
</evidence>
<dbReference type="InterPro" id="IPR009057">
    <property type="entry name" value="Homeodomain-like_sf"/>
</dbReference>
<dbReference type="EMBL" id="WVRA01000002">
    <property type="protein sequence ID" value="NOE17839.1"/>
    <property type="molecule type" value="Genomic_DNA"/>
</dbReference>
<reference evidence="5" key="1">
    <citation type="submission" date="2019-12" db="EMBL/GenBank/DDBJ databases">
        <title>Ruegeria JWLKs population differentiation of coral mucus and skeleton niches.</title>
        <authorList>
            <person name="Luo D."/>
        </authorList>
    </citation>
    <scope>NUCLEOTIDE SEQUENCE</scope>
    <source>
        <strain evidence="5">HKCCD6181</strain>
    </source>
</reference>
<keyword evidence="3" id="KW-0804">Transcription</keyword>
<dbReference type="Pfam" id="PF12833">
    <property type="entry name" value="HTH_18"/>
    <property type="match status" value="1"/>
</dbReference>
<protein>
    <submittedName>
        <fullName evidence="5">Helix-turn-helix domain-containing protein</fullName>
    </submittedName>
</protein>
<evidence type="ECO:0000313" key="5">
    <source>
        <dbReference type="EMBL" id="NOE17839.1"/>
    </source>
</evidence>
<dbReference type="RefSeq" id="WP_171329196.1">
    <property type="nucleotide sequence ID" value="NZ_WVRA01000002.1"/>
</dbReference>